<reference evidence="2" key="1">
    <citation type="submission" date="2021-02" db="EMBL/GenBank/DDBJ databases">
        <authorList>
            <person name="Nowell W R."/>
        </authorList>
    </citation>
    <scope>NUCLEOTIDE SEQUENCE</scope>
    <source>
        <strain evidence="2">Ploen Becks lab</strain>
    </source>
</reference>
<dbReference type="Pfam" id="PF10551">
    <property type="entry name" value="MULE"/>
    <property type="match status" value="1"/>
</dbReference>
<dbReference type="Proteomes" id="UP000663879">
    <property type="component" value="Unassembled WGS sequence"/>
</dbReference>
<evidence type="ECO:0000259" key="1">
    <source>
        <dbReference type="Pfam" id="PF10551"/>
    </source>
</evidence>
<evidence type="ECO:0000313" key="2">
    <source>
        <dbReference type="EMBL" id="CAF0975804.1"/>
    </source>
</evidence>
<feature type="domain" description="MULE transposase" evidence="1">
    <location>
        <begin position="122"/>
        <end position="212"/>
    </location>
</feature>
<proteinExistence type="predicted"/>
<accession>A0A814F6Q4</accession>
<keyword evidence="3" id="KW-1185">Reference proteome</keyword>
<dbReference type="OrthoDB" id="10029846at2759"/>
<comment type="caution">
    <text evidence="2">The sequence shown here is derived from an EMBL/GenBank/DDBJ whole genome shotgun (WGS) entry which is preliminary data.</text>
</comment>
<organism evidence="2 3">
    <name type="scientific">Brachionus calyciflorus</name>
    <dbReference type="NCBI Taxonomy" id="104777"/>
    <lineage>
        <taxon>Eukaryota</taxon>
        <taxon>Metazoa</taxon>
        <taxon>Spiralia</taxon>
        <taxon>Gnathifera</taxon>
        <taxon>Rotifera</taxon>
        <taxon>Eurotatoria</taxon>
        <taxon>Monogononta</taxon>
        <taxon>Pseudotrocha</taxon>
        <taxon>Ploima</taxon>
        <taxon>Brachionidae</taxon>
        <taxon>Brachionus</taxon>
    </lineage>
</organism>
<gene>
    <name evidence="2" type="ORF">OXX778_LOCUS15163</name>
</gene>
<protein>
    <recommendedName>
        <fullName evidence="1">MULE transposase domain-containing protein</fullName>
    </recommendedName>
</protein>
<dbReference type="EMBL" id="CAJNOC010003277">
    <property type="protein sequence ID" value="CAF0975804.1"/>
    <property type="molecule type" value="Genomic_DNA"/>
</dbReference>
<dbReference type="PANTHER" id="PTHR47160">
    <property type="entry name" value="PUTATIVE-RELATED"/>
    <property type="match status" value="1"/>
</dbReference>
<dbReference type="PANTHER" id="PTHR47160:SF10">
    <property type="entry name" value="MULE TRANSPOSASE DOMAIN-CONTAINING PROTEIN"/>
    <property type="match status" value="1"/>
</dbReference>
<sequence>MKVTRYVGVVQLRPHLEQPDLFKIDLLERRRAIKERAFNSDDKARKILYLMDKPYEDNITTRLPKYPKEPLNLAEIDVPEWLMVTLKDETFLYYDSGSLDQERFLVFCTKSNNKLMENRNIFCDGTFSVAPKYLKQIYTIHVEYEGHSLPVVYAFLTRKAQALYTHFLSKIREKLNIFPSSFTSDFQIAFIKSVQSIFPGTPVNGCYFHFKQSMWPKIQELGLSVGYCKDQKVYNSLVMPQSLVYLPEDDVLKAFEEIKELKEIKDLYAAKIQAFYEYFEEYYVAKSETSRGRYNKKIVTKSDPLFPV</sequence>
<name>A0A814F6Q4_9BILA</name>
<dbReference type="InterPro" id="IPR018289">
    <property type="entry name" value="MULE_transposase_dom"/>
</dbReference>
<evidence type="ECO:0000313" key="3">
    <source>
        <dbReference type="Proteomes" id="UP000663879"/>
    </source>
</evidence>
<dbReference type="AlphaFoldDB" id="A0A814F6Q4"/>